<keyword evidence="6 18" id="KW-0067">ATP-binding</keyword>
<dbReference type="Pfam" id="PF07714">
    <property type="entry name" value="PK_Tyr_Ser-Thr"/>
    <property type="match status" value="1"/>
</dbReference>
<dbReference type="EC" id="2.7.10.1" evidence="19"/>
<dbReference type="SUPFAM" id="SSF56112">
    <property type="entry name" value="Protein kinase-like (PK-like)"/>
    <property type="match status" value="1"/>
</dbReference>
<dbReference type="InterPro" id="IPR041775">
    <property type="entry name" value="Ror-like_CRD"/>
</dbReference>
<evidence type="ECO:0000256" key="14">
    <source>
        <dbReference type="ARBA" id="ARBA00023319"/>
    </source>
</evidence>
<dbReference type="PANTHER" id="PTHR24416">
    <property type="entry name" value="TYROSINE-PROTEIN KINASE RECEPTOR"/>
    <property type="match status" value="1"/>
</dbReference>
<dbReference type="GO" id="GO:0004714">
    <property type="term" value="F:transmembrane receptor protein tyrosine kinase activity"/>
    <property type="evidence" value="ECO:0007669"/>
    <property type="project" value="UniProtKB-EC"/>
</dbReference>
<evidence type="ECO:0000256" key="9">
    <source>
        <dbReference type="ARBA" id="ARBA00023136"/>
    </source>
</evidence>
<gene>
    <name evidence="25" type="primary">LOC117653039</name>
</gene>
<comment type="similarity">
    <text evidence="19">Belongs to the protein kinase superfamily. Tyr protein kinase family. Insulin receptor subfamily.</text>
</comment>
<evidence type="ECO:0000259" key="23">
    <source>
        <dbReference type="PROSITE" id="PS50835"/>
    </source>
</evidence>
<name>A0A6P9A9R1_THRPL</name>
<evidence type="ECO:0000256" key="19">
    <source>
        <dbReference type="RuleBase" id="RU000312"/>
    </source>
</evidence>
<dbReference type="InterPro" id="IPR050122">
    <property type="entry name" value="RTK"/>
</dbReference>
<dbReference type="InterPro" id="IPR011009">
    <property type="entry name" value="Kinase-like_dom_sf"/>
</dbReference>
<dbReference type="PROSITE" id="PS00239">
    <property type="entry name" value="RECEPTOR_TYR_KIN_II"/>
    <property type="match status" value="1"/>
</dbReference>
<evidence type="ECO:0000256" key="4">
    <source>
        <dbReference type="ARBA" id="ARBA00022741"/>
    </source>
</evidence>
<dbReference type="GO" id="GO:0007169">
    <property type="term" value="P:cell surface receptor protein tyrosine kinase signaling pathway"/>
    <property type="evidence" value="ECO:0007669"/>
    <property type="project" value="InterPro"/>
</dbReference>
<feature type="domain" description="FZ" evidence="22">
    <location>
        <begin position="372"/>
        <end position="510"/>
    </location>
</feature>
<feature type="compositionally biased region" description="Basic and acidic residues" evidence="20">
    <location>
        <begin position="30"/>
        <end position="45"/>
    </location>
</feature>
<dbReference type="InterPro" id="IPR017441">
    <property type="entry name" value="Protein_kinase_ATP_BS"/>
</dbReference>
<dbReference type="GO" id="GO:0045202">
    <property type="term" value="C:synapse"/>
    <property type="evidence" value="ECO:0007669"/>
    <property type="project" value="UniProtKB-SubCell"/>
</dbReference>
<evidence type="ECO:0000256" key="16">
    <source>
        <dbReference type="ARBA" id="ARBA00051243"/>
    </source>
</evidence>
<dbReference type="Proteomes" id="UP000515158">
    <property type="component" value="Unplaced"/>
</dbReference>
<feature type="domain" description="Ig-like" evidence="23">
    <location>
        <begin position="147"/>
        <end position="248"/>
    </location>
</feature>
<keyword evidence="9" id="KW-0472">Membrane</keyword>
<keyword evidence="4 18" id="KW-0547">Nucleotide-binding</keyword>
<dbReference type="InParanoid" id="A0A6P9A9R1"/>
<feature type="binding site" evidence="18">
    <location>
        <position position="660"/>
    </location>
    <ligand>
        <name>ATP</name>
        <dbReference type="ChEBI" id="CHEBI:30616"/>
    </ligand>
</feature>
<comment type="catalytic activity">
    <reaction evidence="16 19">
        <text>L-tyrosyl-[protein] + ATP = O-phospho-L-tyrosyl-[protein] + ADP + H(+)</text>
        <dbReference type="Rhea" id="RHEA:10596"/>
        <dbReference type="Rhea" id="RHEA-COMP:10136"/>
        <dbReference type="Rhea" id="RHEA-COMP:20101"/>
        <dbReference type="ChEBI" id="CHEBI:15378"/>
        <dbReference type="ChEBI" id="CHEBI:30616"/>
        <dbReference type="ChEBI" id="CHEBI:46858"/>
        <dbReference type="ChEBI" id="CHEBI:61978"/>
        <dbReference type="ChEBI" id="CHEBI:456216"/>
        <dbReference type="EC" id="2.7.10.1"/>
    </reaction>
</comment>
<dbReference type="CDD" id="cd05048">
    <property type="entry name" value="PTKc_Ror"/>
    <property type="match status" value="1"/>
</dbReference>
<dbReference type="GO" id="GO:0043235">
    <property type="term" value="C:receptor complex"/>
    <property type="evidence" value="ECO:0007669"/>
    <property type="project" value="TreeGrafter"/>
</dbReference>
<evidence type="ECO:0000256" key="18">
    <source>
        <dbReference type="PROSITE-ProRule" id="PRU10141"/>
    </source>
</evidence>
<feature type="compositionally biased region" description="Basic and acidic residues" evidence="20">
    <location>
        <begin position="7"/>
        <end position="18"/>
    </location>
</feature>
<dbReference type="InterPro" id="IPR002011">
    <property type="entry name" value="Tyr_kinase_rcpt_2_CS"/>
</dbReference>
<keyword evidence="5" id="KW-0418">Kinase</keyword>
<dbReference type="CDD" id="cd07459">
    <property type="entry name" value="CRD_TK_ROR_like"/>
    <property type="match status" value="1"/>
</dbReference>
<keyword evidence="7" id="KW-1133">Transmembrane helix</keyword>
<evidence type="ECO:0000256" key="3">
    <source>
        <dbReference type="ARBA" id="ARBA00022692"/>
    </source>
</evidence>
<dbReference type="KEGG" id="tpal:117653039"/>
<evidence type="ECO:0000256" key="20">
    <source>
        <dbReference type="SAM" id="MobiDB-lite"/>
    </source>
</evidence>
<evidence type="ECO:0000256" key="2">
    <source>
        <dbReference type="ARBA" id="ARBA00022679"/>
    </source>
</evidence>
<evidence type="ECO:0000256" key="5">
    <source>
        <dbReference type="ARBA" id="ARBA00022777"/>
    </source>
</evidence>
<dbReference type="FunFam" id="3.30.200.20:FF:000539">
    <property type="entry name" value="Tyrosine-protein kinase receptor"/>
    <property type="match status" value="1"/>
</dbReference>
<dbReference type="SMART" id="SM00219">
    <property type="entry name" value="TyrKc"/>
    <property type="match status" value="1"/>
</dbReference>
<dbReference type="Gene3D" id="1.10.2000.10">
    <property type="entry name" value="Frizzled cysteine-rich domain"/>
    <property type="match status" value="1"/>
</dbReference>
<evidence type="ECO:0000256" key="1">
    <source>
        <dbReference type="ARBA" id="ARBA00004167"/>
    </source>
</evidence>
<dbReference type="InterPro" id="IPR013783">
    <property type="entry name" value="Ig-like_fold"/>
</dbReference>
<dbReference type="PROSITE" id="PS50038">
    <property type="entry name" value="FZ"/>
    <property type="match status" value="1"/>
</dbReference>
<dbReference type="Gene3D" id="2.60.40.10">
    <property type="entry name" value="Immunoglobulins"/>
    <property type="match status" value="1"/>
</dbReference>
<dbReference type="SMART" id="SM00409">
    <property type="entry name" value="IG"/>
    <property type="match status" value="1"/>
</dbReference>
<keyword evidence="10" id="KW-0829">Tyrosine-protein kinase</keyword>
<dbReference type="InterPro" id="IPR036179">
    <property type="entry name" value="Ig-like_dom_sf"/>
</dbReference>
<keyword evidence="8" id="KW-0770">Synapse</keyword>
<dbReference type="Gene3D" id="1.10.510.10">
    <property type="entry name" value="Transferase(Phosphotransferase) domain 1"/>
    <property type="match status" value="1"/>
</dbReference>
<dbReference type="Gene3D" id="3.30.200.20">
    <property type="entry name" value="Phosphorylase Kinase, domain 1"/>
    <property type="match status" value="1"/>
</dbReference>
<comment type="caution">
    <text evidence="17">Lacks conserved residue(s) required for the propagation of feature annotation.</text>
</comment>
<protein>
    <recommendedName>
        <fullName evidence="19">Tyrosine-protein kinase receptor</fullName>
        <ecNumber evidence="19">2.7.10.1</ecNumber>
    </recommendedName>
</protein>
<evidence type="ECO:0000256" key="13">
    <source>
        <dbReference type="ARBA" id="ARBA00023180"/>
    </source>
</evidence>
<feature type="domain" description="Protein kinase" evidence="21">
    <location>
        <begin position="627"/>
        <end position="898"/>
    </location>
</feature>
<evidence type="ECO:0000256" key="6">
    <source>
        <dbReference type="ARBA" id="ARBA00022840"/>
    </source>
</evidence>
<feature type="compositionally biased region" description="Low complexity" evidence="20">
    <location>
        <begin position="100"/>
        <end position="144"/>
    </location>
</feature>
<dbReference type="RefSeq" id="XP_034254270.1">
    <property type="nucleotide sequence ID" value="XM_034398379.1"/>
</dbReference>
<dbReference type="Pfam" id="PF07679">
    <property type="entry name" value="I-set"/>
    <property type="match status" value="1"/>
</dbReference>
<organism evidence="25">
    <name type="scientific">Thrips palmi</name>
    <name type="common">Melon thrips</name>
    <dbReference type="NCBI Taxonomy" id="161013"/>
    <lineage>
        <taxon>Eukaryota</taxon>
        <taxon>Metazoa</taxon>
        <taxon>Ecdysozoa</taxon>
        <taxon>Arthropoda</taxon>
        <taxon>Hexapoda</taxon>
        <taxon>Insecta</taxon>
        <taxon>Pterygota</taxon>
        <taxon>Neoptera</taxon>
        <taxon>Paraneoptera</taxon>
        <taxon>Thysanoptera</taxon>
        <taxon>Terebrantia</taxon>
        <taxon>Thripoidea</taxon>
        <taxon>Thripidae</taxon>
        <taxon>Thrips</taxon>
    </lineage>
</organism>
<evidence type="ECO:0000256" key="12">
    <source>
        <dbReference type="ARBA" id="ARBA00023170"/>
    </source>
</evidence>
<dbReference type="AlphaFoldDB" id="A0A6P9A9R1"/>
<dbReference type="InterPro" id="IPR036790">
    <property type="entry name" value="Frizzled_dom_sf"/>
</dbReference>
<comment type="subcellular location">
    <subcellularLocation>
        <location evidence="1">Membrane</location>
        <topology evidence="1">Single-pass membrane protein</topology>
    </subcellularLocation>
    <subcellularLocation>
        <location evidence="15">Synapse</location>
    </subcellularLocation>
</comment>
<dbReference type="PROSITE" id="PS00109">
    <property type="entry name" value="PROTEIN_KINASE_TYR"/>
    <property type="match status" value="1"/>
</dbReference>
<evidence type="ECO:0000256" key="17">
    <source>
        <dbReference type="PROSITE-ProRule" id="PRU00090"/>
    </source>
</evidence>
<dbReference type="GO" id="GO:0017147">
    <property type="term" value="F:Wnt-protein binding"/>
    <property type="evidence" value="ECO:0007669"/>
    <property type="project" value="TreeGrafter"/>
</dbReference>
<feature type="region of interest" description="Disordered" evidence="20">
    <location>
        <begin position="1"/>
        <end position="144"/>
    </location>
</feature>
<keyword evidence="19" id="KW-0597">Phosphoprotein</keyword>
<feature type="compositionally biased region" description="Low complexity" evidence="20">
    <location>
        <begin position="920"/>
        <end position="936"/>
    </location>
</feature>
<accession>A0A6P9A9R1</accession>
<evidence type="ECO:0000256" key="11">
    <source>
        <dbReference type="ARBA" id="ARBA00023157"/>
    </source>
</evidence>
<evidence type="ECO:0000256" key="15">
    <source>
        <dbReference type="ARBA" id="ARBA00034103"/>
    </source>
</evidence>
<dbReference type="InterPro" id="IPR013098">
    <property type="entry name" value="Ig_I-set"/>
</dbReference>
<evidence type="ECO:0000259" key="21">
    <source>
        <dbReference type="PROSITE" id="PS50011"/>
    </source>
</evidence>
<proteinExistence type="inferred from homology"/>
<feature type="compositionally biased region" description="Polar residues" evidence="20">
    <location>
        <begin position="937"/>
        <end position="949"/>
    </location>
</feature>
<keyword evidence="2" id="KW-0808">Transferase</keyword>
<dbReference type="InterPro" id="IPR020067">
    <property type="entry name" value="Frizzled_dom"/>
</dbReference>
<dbReference type="PANTHER" id="PTHR24416:SF611">
    <property type="entry name" value="TYROSINE-PROTEIN KINASE TRANSMEMBRANE RECEPTOR ROR"/>
    <property type="match status" value="1"/>
</dbReference>
<dbReference type="FunFam" id="1.10.510.10:FF:000116">
    <property type="entry name" value="inactive tyrosine-protein kinase transmembrane receptor ROR1"/>
    <property type="match status" value="1"/>
</dbReference>
<evidence type="ECO:0000256" key="10">
    <source>
        <dbReference type="ARBA" id="ARBA00023137"/>
    </source>
</evidence>
<evidence type="ECO:0000256" key="8">
    <source>
        <dbReference type="ARBA" id="ARBA00023018"/>
    </source>
</evidence>
<keyword evidence="24" id="KW-1185">Reference proteome</keyword>
<dbReference type="GO" id="GO:0005886">
    <property type="term" value="C:plasma membrane"/>
    <property type="evidence" value="ECO:0007669"/>
    <property type="project" value="TreeGrafter"/>
</dbReference>
<dbReference type="GO" id="GO:0005524">
    <property type="term" value="F:ATP binding"/>
    <property type="evidence" value="ECO:0007669"/>
    <property type="project" value="UniProtKB-UniRule"/>
</dbReference>
<feature type="region of interest" description="Disordered" evidence="20">
    <location>
        <begin position="912"/>
        <end position="1006"/>
    </location>
</feature>
<keyword evidence="14" id="KW-0393">Immunoglobulin domain</keyword>
<feature type="compositionally biased region" description="Polar residues" evidence="20">
    <location>
        <begin position="992"/>
        <end position="1003"/>
    </location>
</feature>
<evidence type="ECO:0000256" key="7">
    <source>
        <dbReference type="ARBA" id="ARBA00022989"/>
    </source>
</evidence>
<dbReference type="PRINTS" id="PR00109">
    <property type="entry name" value="TYRKINASE"/>
</dbReference>
<dbReference type="SMART" id="SM00408">
    <property type="entry name" value="IGc2"/>
    <property type="match status" value="1"/>
</dbReference>
<dbReference type="InterPro" id="IPR020635">
    <property type="entry name" value="Tyr_kinase_cat_dom"/>
</dbReference>
<keyword evidence="11" id="KW-1015">Disulfide bond</keyword>
<dbReference type="OrthoDB" id="10005095at2759"/>
<feature type="compositionally biased region" description="Acidic residues" evidence="20">
    <location>
        <begin position="74"/>
        <end position="84"/>
    </location>
</feature>
<dbReference type="SUPFAM" id="SSF48726">
    <property type="entry name" value="Immunoglobulin"/>
    <property type="match status" value="1"/>
</dbReference>
<evidence type="ECO:0000259" key="22">
    <source>
        <dbReference type="PROSITE" id="PS50038"/>
    </source>
</evidence>
<dbReference type="InterPro" id="IPR003598">
    <property type="entry name" value="Ig_sub2"/>
</dbReference>
<dbReference type="InterPro" id="IPR000719">
    <property type="entry name" value="Prot_kinase_dom"/>
</dbReference>
<evidence type="ECO:0000313" key="25">
    <source>
        <dbReference type="RefSeq" id="XP_034254270.1"/>
    </source>
</evidence>
<dbReference type="PROSITE" id="PS50835">
    <property type="entry name" value="IG_LIKE"/>
    <property type="match status" value="1"/>
</dbReference>
<dbReference type="PROSITE" id="PS50011">
    <property type="entry name" value="PROTEIN_KINASE_DOM"/>
    <property type="match status" value="1"/>
</dbReference>
<keyword evidence="12 19" id="KW-0675">Receptor</keyword>
<dbReference type="InterPro" id="IPR007110">
    <property type="entry name" value="Ig-like_dom"/>
</dbReference>
<evidence type="ECO:0000313" key="24">
    <source>
        <dbReference type="Proteomes" id="UP000515158"/>
    </source>
</evidence>
<dbReference type="CDD" id="cd00096">
    <property type="entry name" value="Ig"/>
    <property type="match status" value="1"/>
</dbReference>
<dbReference type="PROSITE" id="PS00107">
    <property type="entry name" value="PROTEIN_KINASE_ATP"/>
    <property type="match status" value="1"/>
</dbReference>
<keyword evidence="3 19" id="KW-0812">Transmembrane</keyword>
<reference evidence="25" key="1">
    <citation type="submission" date="2025-08" db="UniProtKB">
        <authorList>
            <consortium name="RefSeq"/>
        </authorList>
    </citation>
    <scope>IDENTIFICATION</scope>
    <source>
        <tissue evidence="25">Total insect</tissue>
    </source>
</reference>
<dbReference type="InterPro" id="IPR003599">
    <property type="entry name" value="Ig_sub"/>
</dbReference>
<dbReference type="InterPro" id="IPR008266">
    <property type="entry name" value="Tyr_kinase_AS"/>
</dbReference>
<dbReference type="GeneID" id="117653039"/>
<keyword evidence="13" id="KW-0325">Glycoprotein</keyword>
<dbReference type="InterPro" id="IPR001245">
    <property type="entry name" value="Ser-Thr/Tyr_kinase_cat_dom"/>
</dbReference>
<sequence>MARIHHLAHDPERVKVAVEEQEAGGPGECVKSELDEEARAGREEGWADVSRSVPGLAGSAGPPHLEAAPPVEDYATDDYPDAYDDTTNTSDSESAGGGALAPSPGGTGTTPQTRTPSAPSAAGVPASHGAGGNALEPAPGAPGAAAPAWLEVTRHLVNVTKETGGSVRLRCEVAGDPPPRKVRWYKNDAPVEEERNRLVTRRYHVEGNRGTSMGSRLRISMLEVHDSGYYKCEASNGVKTVDSTAILLVKVPKWGVMNAPADIPHFPPVFANSHGGFGGTSDHIDSMGMGPMGEMDGHMPRGLPGGLSAGLPGGMSGGLPGGIPGMPGGIPGMPGGLGNIDLSGGMPHQTFTLSGLGGYGDSSDTILPDGASTEPTCQIYQGRICWEYLANRSVYIAQALKQPHIEAMLTRALTVAKHSPDITPQCVQFAKPSLCYSAFPVCREDPHDKVVKPTLKPHRICRRDCDRLENEYCPLEYALAKRNALIKQVMQDCSDLPMTGSPDDEGCLSLNIPSAESAKPVIPEDVMLYIAFPAAALLLLTCSIVTYWCCRRRRIAAQSRFPGSASKMNGLKPPRSATSPLHKLSSANQMMEMNSLLPANGTIVSHRSERPSNGNILRVREYQLNNIRFMQDLGEGAFGKVYKGEVSGNPDEAKLMVAIKTLKENASAKTQGDFRREVELMSDLRHPNIVCLLGVVLKGEPMCMLFEYMTQGDLHEFLICHSPRSDVSACSDDGSSHVLDQPEFHHIALQIAAGMEYLCSHHYVHRDLAARNCLVGDNLTVKISDFGLSRDIYSSDYYRVQSKSLLPVRWMPPESILYGKFTTESDVWSYGVVLWEIYSFGLQPYYGYSNQEVIDMIRSRQLLPCPEDCPSRLYALMIECWHEVPGRRPSFPEIHSRLRQWWAGSGFSTDSWGAPESMQGGTSSCSGSHKSSTGPSNKTGSTQLSNNADLGSITPGMTPLRARPETSLSHQLQSPGRIGPPPTPPFHHQVMHHQSSQTPTKLANQRYPPPQYSLHNLQSHIPPPPLSQLNSFGKPVGSQLIVRLPPPYNGHSNAVETKISNI</sequence>